<protein>
    <submittedName>
        <fullName evidence="1">Uncharacterized protein</fullName>
    </submittedName>
</protein>
<dbReference type="Proteomes" id="UP000179935">
    <property type="component" value="Unassembled WGS sequence"/>
</dbReference>
<comment type="caution">
    <text evidence="1">The sequence shown here is derived from an EMBL/GenBank/DDBJ whole genome shotgun (WGS) entry which is preliminary data.</text>
</comment>
<dbReference type="OrthoDB" id="5419957at2"/>
<organism evidence="1 2">
    <name type="scientific">Streptomyces colonosanans</name>
    <dbReference type="NCBI Taxonomy" id="1428652"/>
    <lineage>
        <taxon>Bacteria</taxon>
        <taxon>Bacillati</taxon>
        <taxon>Actinomycetota</taxon>
        <taxon>Actinomycetes</taxon>
        <taxon>Kitasatosporales</taxon>
        <taxon>Streptomycetaceae</taxon>
        <taxon>Streptomyces</taxon>
    </lineage>
</organism>
<evidence type="ECO:0000313" key="1">
    <source>
        <dbReference type="EMBL" id="OIJ88471.1"/>
    </source>
</evidence>
<sequence>MPAPSEHTRLSLEQRLGDHARTAWPQLTRLHVRHRGTFAYVPGQLADGEQVKLMRLRYNGTAATWGFALYLASSDTYENTVLPTGSLTGTPAQALDCACHLHLAAPNT</sequence>
<proteinExistence type="predicted"/>
<name>A0A1S2P492_9ACTN</name>
<dbReference type="RefSeq" id="WP_071368017.1">
    <property type="nucleotide sequence ID" value="NZ_MLYP01000057.1"/>
</dbReference>
<gene>
    <name evidence="1" type="ORF">BIV24_21455</name>
</gene>
<accession>A0A1S2P492</accession>
<reference evidence="1 2" key="1">
    <citation type="submission" date="2016-10" db="EMBL/GenBank/DDBJ databases">
        <title>Genome sequence of Streptomyces sp. MUSC 93.</title>
        <authorList>
            <person name="Lee L.-H."/>
            <person name="Ser H.-L."/>
            <person name="Law J.W.-F."/>
        </authorList>
    </citation>
    <scope>NUCLEOTIDE SEQUENCE [LARGE SCALE GENOMIC DNA]</scope>
    <source>
        <strain evidence="1 2">MUSC 93</strain>
    </source>
</reference>
<dbReference type="AlphaFoldDB" id="A0A1S2P492"/>
<keyword evidence="2" id="KW-1185">Reference proteome</keyword>
<evidence type="ECO:0000313" key="2">
    <source>
        <dbReference type="Proteomes" id="UP000179935"/>
    </source>
</evidence>
<dbReference type="STRING" id="1428652.BIV24_21455"/>
<dbReference type="EMBL" id="MLYP01000057">
    <property type="protein sequence ID" value="OIJ88471.1"/>
    <property type="molecule type" value="Genomic_DNA"/>
</dbReference>